<keyword evidence="5" id="KW-0732">Signal</keyword>
<dbReference type="Gene3D" id="2.120.10.80">
    <property type="entry name" value="Kelch-type beta propeller"/>
    <property type="match status" value="1"/>
</dbReference>
<dbReference type="PANTHER" id="PTHR47435:SF4">
    <property type="entry name" value="KELCH REPEAT PROTEIN (AFU_ORTHOLOGUE AFUA_5G12780)"/>
    <property type="match status" value="1"/>
</dbReference>
<feature type="chain" id="PRO_5040373231" description="Kelch motif-containing protein" evidence="5">
    <location>
        <begin position="27"/>
        <end position="773"/>
    </location>
</feature>
<evidence type="ECO:0000256" key="4">
    <source>
        <dbReference type="SAM" id="Phobius"/>
    </source>
</evidence>
<feature type="compositionally biased region" description="Basic and acidic residues" evidence="3">
    <location>
        <begin position="558"/>
        <end position="589"/>
    </location>
</feature>
<feature type="compositionally biased region" description="Polar residues" evidence="3">
    <location>
        <begin position="653"/>
        <end position="667"/>
    </location>
</feature>
<dbReference type="GO" id="GO:0019760">
    <property type="term" value="P:glucosinolate metabolic process"/>
    <property type="evidence" value="ECO:0007669"/>
    <property type="project" value="UniProtKB-ARBA"/>
</dbReference>
<dbReference type="SUPFAM" id="SSF50965">
    <property type="entry name" value="Galactose oxidase, central domain"/>
    <property type="match status" value="1"/>
</dbReference>
<dbReference type="Proteomes" id="UP000780801">
    <property type="component" value="Unassembled WGS sequence"/>
</dbReference>
<name>A0A9P6FPW7_9FUNG</name>
<dbReference type="PANTHER" id="PTHR47435">
    <property type="entry name" value="KELCH REPEAT PROTEIN (AFU_ORTHOLOGUE AFUA_5G12780)"/>
    <property type="match status" value="1"/>
</dbReference>
<keyword evidence="4" id="KW-0472">Membrane</keyword>
<feature type="region of interest" description="Disordered" evidence="3">
    <location>
        <begin position="522"/>
        <end position="542"/>
    </location>
</feature>
<feature type="signal peptide" evidence="5">
    <location>
        <begin position="1"/>
        <end position="26"/>
    </location>
</feature>
<feature type="compositionally biased region" description="Basic and acidic residues" evidence="3">
    <location>
        <begin position="401"/>
        <end position="412"/>
    </location>
</feature>
<evidence type="ECO:0000256" key="1">
    <source>
        <dbReference type="ARBA" id="ARBA00022737"/>
    </source>
</evidence>
<evidence type="ECO:0000256" key="3">
    <source>
        <dbReference type="SAM" id="MobiDB-lite"/>
    </source>
</evidence>
<dbReference type="OrthoDB" id="432528at2759"/>
<feature type="compositionally biased region" description="Polar residues" evidence="3">
    <location>
        <begin position="522"/>
        <end position="534"/>
    </location>
</feature>
<evidence type="ECO:0000313" key="6">
    <source>
        <dbReference type="EMBL" id="KAF9579678.1"/>
    </source>
</evidence>
<keyword evidence="4" id="KW-0812">Transmembrane</keyword>
<protein>
    <recommendedName>
        <fullName evidence="8">Kelch motif-containing protein</fullName>
    </recommendedName>
</protein>
<feature type="region of interest" description="Disordered" evidence="3">
    <location>
        <begin position="401"/>
        <end position="508"/>
    </location>
</feature>
<comment type="caution">
    <text evidence="6">The sequence shown here is derived from an EMBL/GenBank/DDBJ whole genome shotgun (WGS) entry which is preliminary data.</text>
</comment>
<accession>A0A9P6FPW7</accession>
<feature type="compositionally biased region" description="Basic and acidic residues" evidence="3">
    <location>
        <begin position="756"/>
        <end position="765"/>
    </location>
</feature>
<dbReference type="Pfam" id="PF24681">
    <property type="entry name" value="Kelch_KLHDC2_KLHL20_DRC7"/>
    <property type="match status" value="1"/>
</dbReference>
<dbReference type="InterPro" id="IPR011043">
    <property type="entry name" value="Gal_Oxase/kelch_b-propeller"/>
</dbReference>
<sequence length="773" mass="85327">MVTRRQRIDMRTTLVLLAGVVVLVNGQDYTPNVARSSAFSFHEGEKLYVRGGYVHNIFPMAPINQMFSIDLSIPWTTSFPAFKSYPSPGSMHCRAFLLTKDGKKLISFQDQNMTEFTLENQLWDMPTRLEGFRNVKGFFAPGGSAVDPVTGKFYIPNGKPNNATGVDILEYEPSDRTSRVLPPAPGSDKWNRVMVTWSDGLNRMFIFGGSTGAIDPITFDTIQYWSPGSGWGADNAKGTVPTTREDACLVPAYNGSKLILFGGYVPLMTFFSDIYIYDVATKTWKQGVSEESGGGRRGMACAVTNDRFISWGGFNYIGPVKKGITLVYNMKTDAWETDYSPEPSADPIKDNDPIPEVSSQKPNLGLIIGASVGGLAVIIGAVALWMFLRRRKAKKAGVEKWTAQEEKQDRISGSDLGPDTVVGTNPSELELTERRPQTAAHGWGVHTTAVDALPFRHPKDTGHSGQSQIIRNEEFDTELLEDTSQRVGKEEYRDSPSAGAHPQGYSIGLSTRYGKEEYIESLDTSGGSQGQPQNRDQRHGKAEYNEGHGQTEFYDRHGQAGLNDRHGKAEYHDRHGTESHSKAYGKEEYNEGYDVEEDRIPHPHFRSPFEGGGENNTDMENNAKDPQHGRGFGHLDSRGSVQPIPNKGPRPSQDGSGASVQRQSGSSRKGHKAEFNQNDGATPPNGRREDPHALSPFLKGTFQAMPEPDPRHPEYVSARHAPLHNNDNYWYHSSSAAFSNATNGSRNSRSASTKTGRAEQSRQESPHPSNDML</sequence>
<proteinExistence type="predicted"/>
<dbReference type="AlphaFoldDB" id="A0A9P6FPW7"/>
<feature type="compositionally biased region" description="Basic and acidic residues" evidence="3">
    <location>
        <begin position="621"/>
        <end position="637"/>
    </location>
</feature>
<evidence type="ECO:0000256" key="2">
    <source>
        <dbReference type="ARBA" id="ARBA00023004"/>
    </source>
</evidence>
<evidence type="ECO:0000313" key="7">
    <source>
        <dbReference type="Proteomes" id="UP000780801"/>
    </source>
</evidence>
<evidence type="ECO:0008006" key="8">
    <source>
        <dbReference type="Google" id="ProtNLM"/>
    </source>
</evidence>
<dbReference type="EMBL" id="JAABOA010002576">
    <property type="protein sequence ID" value="KAF9579678.1"/>
    <property type="molecule type" value="Genomic_DNA"/>
</dbReference>
<keyword evidence="2" id="KW-0408">Iron</keyword>
<feature type="compositionally biased region" description="Basic and acidic residues" evidence="3">
    <location>
        <begin position="483"/>
        <end position="494"/>
    </location>
</feature>
<reference evidence="6" key="1">
    <citation type="journal article" date="2020" name="Fungal Divers.">
        <title>Resolving the Mortierellaceae phylogeny through synthesis of multi-gene phylogenetics and phylogenomics.</title>
        <authorList>
            <person name="Vandepol N."/>
            <person name="Liber J."/>
            <person name="Desiro A."/>
            <person name="Na H."/>
            <person name="Kennedy M."/>
            <person name="Barry K."/>
            <person name="Grigoriev I.V."/>
            <person name="Miller A.N."/>
            <person name="O'Donnell K."/>
            <person name="Stajich J.E."/>
            <person name="Bonito G."/>
        </authorList>
    </citation>
    <scope>NUCLEOTIDE SEQUENCE</scope>
    <source>
        <strain evidence="6">KOD1015</strain>
    </source>
</reference>
<feature type="region of interest" description="Disordered" evidence="3">
    <location>
        <begin position="558"/>
        <end position="773"/>
    </location>
</feature>
<dbReference type="InterPro" id="IPR015915">
    <property type="entry name" value="Kelch-typ_b-propeller"/>
</dbReference>
<organism evidence="6 7">
    <name type="scientific">Lunasporangiospora selenospora</name>
    <dbReference type="NCBI Taxonomy" id="979761"/>
    <lineage>
        <taxon>Eukaryota</taxon>
        <taxon>Fungi</taxon>
        <taxon>Fungi incertae sedis</taxon>
        <taxon>Mucoromycota</taxon>
        <taxon>Mortierellomycotina</taxon>
        <taxon>Mortierellomycetes</taxon>
        <taxon>Mortierellales</taxon>
        <taxon>Mortierellaceae</taxon>
        <taxon>Lunasporangiospora</taxon>
    </lineage>
</organism>
<feature type="transmembrane region" description="Helical" evidence="4">
    <location>
        <begin position="364"/>
        <end position="388"/>
    </location>
</feature>
<gene>
    <name evidence="6" type="ORF">BGW38_003965</name>
</gene>
<keyword evidence="4" id="KW-1133">Transmembrane helix</keyword>
<keyword evidence="7" id="KW-1185">Reference proteome</keyword>
<feature type="compositionally biased region" description="Polar residues" evidence="3">
    <location>
        <begin position="725"/>
        <end position="755"/>
    </location>
</feature>
<evidence type="ECO:0000256" key="5">
    <source>
        <dbReference type="SAM" id="SignalP"/>
    </source>
</evidence>
<keyword evidence="1" id="KW-0677">Repeat</keyword>